<dbReference type="AlphaFoldDB" id="A0A095SGF6"/>
<feature type="signal peptide" evidence="1">
    <location>
        <begin position="1"/>
        <end position="17"/>
    </location>
</feature>
<dbReference type="eggNOG" id="COG3056">
    <property type="taxonomic scope" value="Bacteria"/>
</dbReference>
<accession>A0A095SGF6</accession>
<keyword evidence="1" id="KW-0732">Signal</keyword>
<keyword evidence="2" id="KW-0449">Lipoprotein</keyword>
<dbReference type="EMBL" id="ARXV01000015">
    <property type="protein sequence ID" value="KGD63681.1"/>
    <property type="molecule type" value="Genomic_DNA"/>
</dbReference>
<dbReference type="Proteomes" id="UP000029444">
    <property type="component" value="Unassembled WGS sequence"/>
</dbReference>
<dbReference type="OrthoDB" id="6079746at2"/>
<gene>
    <name evidence="2" type="ORF">Y5S_03104</name>
</gene>
<dbReference type="STRING" id="1177154.Y5S_03104"/>
<feature type="chain" id="PRO_5001910243" evidence="1">
    <location>
        <begin position="18"/>
        <end position="193"/>
    </location>
</feature>
<evidence type="ECO:0000313" key="3">
    <source>
        <dbReference type="Proteomes" id="UP000029444"/>
    </source>
</evidence>
<evidence type="ECO:0000256" key="1">
    <source>
        <dbReference type="SAM" id="SignalP"/>
    </source>
</evidence>
<name>A0A095SGF6_9GAMM</name>
<proteinExistence type="predicted"/>
<dbReference type="Pfam" id="PF03923">
    <property type="entry name" value="Lipoprotein_16"/>
    <property type="match status" value="1"/>
</dbReference>
<organism evidence="2 3">
    <name type="scientific">Alcanivorax nanhaiticus</name>
    <dbReference type="NCBI Taxonomy" id="1177154"/>
    <lineage>
        <taxon>Bacteria</taxon>
        <taxon>Pseudomonadati</taxon>
        <taxon>Pseudomonadota</taxon>
        <taxon>Gammaproteobacteria</taxon>
        <taxon>Oceanospirillales</taxon>
        <taxon>Alcanivoracaceae</taxon>
        <taxon>Alcanivorax</taxon>
    </lineage>
</organism>
<dbReference type="PATRIC" id="fig|1177154.3.peg.3146"/>
<sequence>MLRAALLLTLSATFAGCALSPQSINIQPVANVKTTNIGQNQPVQVLAVDSRDQLAFGTRGGVYKETSLVQPANDVKAAIEDAVRKGLQEQGYNAFNPEADATRLEVRLEQLDYVPEQGSVVNSVTISLILAGEASRPDTSYTGTYKSSVKHDLPLTPTANRNQEMINEILSGAITRMLEDPKMQDFLLGNDPA</sequence>
<evidence type="ECO:0000313" key="2">
    <source>
        <dbReference type="EMBL" id="KGD63681.1"/>
    </source>
</evidence>
<dbReference type="RefSeq" id="WP_035234336.1">
    <property type="nucleotide sequence ID" value="NZ_ARXV01000015.1"/>
</dbReference>
<reference evidence="2 3" key="1">
    <citation type="submission" date="2012-09" db="EMBL/GenBank/DDBJ databases">
        <title>Genome Sequence of alkane-degrading Bacterium Alcanivorax sp. 19-m-6.</title>
        <authorList>
            <person name="Lai Q."/>
            <person name="Shao Z."/>
        </authorList>
    </citation>
    <scope>NUCLEOTIDE SEQUENCE [LARGE SCALE GENOMIC DNA]</scope>
    <source>
        <strain evidence="2 3">19-m-6</strain>
    </source>
</reference>
<dbReference type="InterPro" id="IPR005619">
    <property type="entry name" value="Uncharacterised_YajG"/>
</dbReference>
<comment type="caution">
    <text evidence="2">The sequence shown here is derived from an EMBL/GenBank/DDBJ whole genome shotgun (WGS) entry which is preliminary data.</text>
</comment>
<keyword evidence="3" id="KW-1185">Reference proteome</keyword>
<dbReference type="PROSITE" id="PS51257">
    <property type="entry name" value="PROKAR_LIPOPROTEIN"/>
    <property type="match status" value="1"/>
</dbReference>
<protein>
    <submittedName>
        <fullName evidence="2">Lipoprotein</fullName>
    </submittedName>
</protein>